<comment type="caution">
    <text evidence="1">The sequence shown here is derived from an EMBL/GenBank/DDBJ whole genome shotgun (WGS) entry which is preliminary data.</text>
</comment>
<dbReference type="AlphaFoldDB" id="A0AAX6FPD8"/>
<dbReference type="EMBL" id="JANAVB010027397">
    <property type="protein sequence ID" value="KAJ6818276.1"/>
    <property type="molecule type" value="Genomic_DNA"/>
</dbReference>
<reference evidence="1" key="1">
    <citation type="journal article" date="2023" name="GigaByte">
        <title>Genome assembly of the bearded iris, Iris pallida Lam.</title>
        <authorList>
            <person name="Bruccoleri R.E."/>
            <person name="Oakeley E.J."/>
            <person name="Faust A.M.E."/>
            <person name="Altorfer M."/>
            <person name="Dessus-Babus S."/>
            <person name="Burckhardt D."/>
            <person name="Oertli M."/>
            <person name="Naumann U."/>
            <person name="Petersen F."/>
            <person name="Wong J."/>
        </authorList>
    </citation>
    <scope>NUCLEOTIDE SEQUENCE</scope>
    <source>
        <strain evidence="1">GSM-AAB239-AS_SAM_17_03QT</strain>
    </source>
</reference>
<evidence type="ECO:0000313" key="2">
    <source>
        <dbReference type="Proteomes" id="UP001140949"/>
    </source>
</evidence>
<keyword evidence="2" id="KW-1185">Reference proteome</keyword>
<protein>
    <submittedName>
        <fullName evidence="1">Extensin</fullName>
    </submittedName>
</protein>
<reference evidence="1" key="2">
    <citation type="submission" date="2023-04" db="EMBL/GenBank/DDBJ databases">
        <authorList>
            <person name="Bruccoleri R.E."/>
            <person name="Oakeley E.J."/>
            <person name="Faust A.-M."/>
            <person name="Dessus-Babus S."/>
            <person name="Altorfer M."/>
            <person name="Burckhardt D."/>
            <person name="Oertli M."/>
            <person name="Naumann U."/>
            <person name="Petersen F."/>
            <person name="Wong J."/>
        </authorList>
    </citation>
    <scope>NUCLEOTIDE SEQUENCE</scope>
    <source>
        <strain evidence="1">GSM-AAB239-AS_SAM_17_03QT</strain>
        <tissue evidence="1">Leaf</tissue>
    </source>
</reference>
<gene>
    <name evidence="1" type="ORF">M6B38_408035</name>
</gene>
<organism evidence="1 2">
    <name type="scientific">Iris pallida</name>
    <name type="common">Sweet iris</name>
    <dbReference type="NCBI Taxonomy" id="29817"/>
    <lineage>
        <taxon>Eukaryota</taxon>
        <taxon>Viridiplantae</taxon>
        <taxon>Streptophyta</taxon>
        <taxon>Embryophyta</taxon>
        <taxon>Tracheophyta</taxon>
        <taxon>Spermatophyta</taxon>
        <taxon>Magnoliopsida</taxon>
        <taxon>Liliopsida</taxon>
        <taxon>Asparagales</taxon>
        <taxon>Iridaceae</taxon>
        <taxon>Iridoideae</taxon>
        <taxon>Irideae</taxon>
        <taxon>Iris</taxon>
    </lineage>
</organism>
<accession>A0AAX6FPD8</accession>
<evidence type="ECO:0000313" key="1">
    <source>
        <dbReference type="EMBL" id="KAJ6818276.1"/>
    </source>
</evidence>
<proteinExistence type="predicted"/>
<sequence>MYRRFVYFARISVVTRAKSSPFWHPVAATSHAIFEKSDRWIGNFFAPSQSCFAESTSSACISSTAALFGVLPVPIQSWYNPLAISPVLFYYELV</sequence>
<name>A0AAX6FPD8_IRIPA</name>
<dbReference type="Proteomes" id="UP001140949">
    <property type="component" value="Unassembled WGS sequence"/>
</dbReference>